<protein>
    <submittedName>
        <fullName evidence="3">Uncharacterized protein</fullName>
    </submittedName>
</protein>
<keyword evidence="1" id="KW-0808">Transferase</keyword>
<evidence type="ECO:0000256" key="1">
    <source>
        <dbReference type="ARBA" id="ARBA00022679"/>
    </source>
</evidence>
<keyword evidence="4" id="KW-1185">Reference proteome</keyword>
<name>A0A0B7FI05_THACB</name>
<dbReference type="InterPro" id="IPR039135">
    <property type="entry name" value="NAT9-like"/>
</dbReference>
<gene>
    <name evidence="3" type="ORF">RSOLAG1IB_02319</name>
</gene>
<dbReference type="EMBL" id="LN679102">
    <property type="protein sequence ID" value="CEL57576.1"/>
    <property type="molecule type" value="Genomic_DNA"/>
</dbReference>
<dbReference type="InterPro" id="IPR016181">
    <property type="entry name" value="Acyl_CoA_acyltransferase"/>
</dbReference>
<sequence length="124" mass="14302">MIAEREYRRKGLAFEALQMFLNYTTRRDLEPPGLALDPYQLVVRIGGSNAPSRELFRRLGFVVSKEVVVFDEVEMRWHWNENGIEPELSEEAVQSLWGGGETNNTLSVKTLFHCVHPLKTKVVR</sequence>
<dbReference type="Proteomes" id="UP000059188">
    <property type="component" value="Unassembled WGS sequence"/>
</dbReference>
<dbReference type="AlphaFoldDB" id="A0A0B7FI05"/>
<accession>A0A0B7FI05</accession>
<dbReference type="PANTHER" id="PTHR13256">
    <property type="entry name" value="N-ACETYLTRANSFERASE 9"/>
    <property type="match status" value="1"/>
</dbReference>
<proteinExistence type="predicted"/>
<dbReference type="PANTHER" id="PTHR13256:SF16">
    <property type="entry name" value="ALPHA_BETA-TUBULIN-N-ACETYLTRANSFERASE 9"/>
    <property type="match status" value="1"/>
</dbReference>
<reference evidence="3 4" key="1">
    <citation type="submission" date="2014-11" db="EMBL/GenBank/DDBJ databases">
        <authorList>
            <person name="Wibberg Daniel"/>
        </authorList>
    </citation>
    <scope>NUCLEOTIDE SEQUENCE [LARGE SCALE GENOMIC DNA]</scope>
    <source>
        <strain evidence="3">Rhizoctonia solani AG1-IB 7/3/14</strain>
    </source>
</reference>
<dbReference type="OrthoDB" id="5043642at2759"/>
<dbReference type="Gene3D" id="3.40.630.30">
    <property type="match status" value="1"/>
</dbReference>
<dbReference type="SUPFAM" id="SSF55729">
    <property type="entry name" value="Acyl-CoA N-acyltransferases (Nat)"/>
    <property type="match status" value="1"/>
</dbReference>
<evidence type="ECO:0000313" key="3">
    <source>
        <dbReference type="EMBL" id="CEL57576.1"/>
    </source>
</evidence>
<evidence type="ECO:0000313" key="4">
    <source>
        <dbReference type="Proteomes" id="UP000059188"/>
    </source>
</evidence>
<evidence type="ECO:0000256" key="2">
    <source>
        <dbReference type="ARBA" id="ARBA00023315"/>
    </source>
</evidence>
<organism evidence="3 4">
    <name type="scientific">Thanatephorus cucumeris (strain AG1-IB / isolate 7/3/14)</name>
    <name type="common">Lettuce bottom rot fungus</name>
    <name type="synonym">Rhizoctonia solani</name>
    <dbReference type="NCBI Taxonomy" id="1108050"/>
    <lineage>
        <taxon>Eukaryota</taxon>
        <taxon>Fungi</taxon>
        <taxon>Dikarya</taxon>
        <taxon>Basidiomycota</taxon>
        <taxon>Agaricomycotina</taxon>
        <taxon>Agaricomycetes</taxon>
        <taxon>Cantharellales</taxon>
        <taxon>Ceratobasidiaceae</taxon>
        <taxon>Rhizoctonia</taxon>
        <taxon>Rhizoctonia solani AG-1</taxon>
    </lineage>
</organism>
<keyword evidence="2" id="KW-0012">Acyltransferase</keyword>
<dbReference type="GO" id="GO:0008080">
    <property type="term" value="F:N-acetyltransferase activity"/>
    <property type="evidence" value="ECO:0007669"/>
    <property type="project" value="InterPro"/>
</dbReference>